<dbReference type="GO" id="GO:0046872">
    <property type="term" value="F:metal ion binding"/>
    <property type="evidence" value="ECO:0007669"/>
    <property type="project" value="UniProtKB-KW"/>
</dbReference>
<dbReference type="EMBL" id="PUBV01000010">
    <property type="protein sequence ID" value="PWB07776.1"/>
    <property type="molecule type" value="Genomic_DNA"/>
</dbReference>
<feature type="binding site" evidence="4">
    <location>
        <position position="159"/>
    </location>
    <ligand>
        <name>a divalent metal cation</name>
        <dbReference type="ChEBI" id="CHEBI:60240"/>
        <label>2</label>
    </ligand>
</feature>
<reference evidence="6" key="1">
    <citation type="submission" date="2018-02" db="EMBL/GenBank/DDBJ databases">
        <authorList>
            <person name="Clavel T."/>
            <person name="Strowig T."/>
        </authorList>
    </citation>
    <scope>NUCLEOTIDE SEQUENCE [LARGE SCALE GENOMIC DNA]</scope>
    <source>
        <strain evidence="6">DSM 100764</strain>
    </source>
</reference>
<dbReference type="GeneID" id="93425114"/>
<dbReference type="Gene3D" id="3.20.20.140">
    <property type="entry name" value="Metal-dependent hydrolases"/>
    <property type="match status" value="1"/>
</dbReference>
<keyword evidence="6" id="KW-1185">Reference proteome</keyword>
<dbReference type="SUPFAM" id="SSF51556">
    <property type="entry name" value="Metallo-dependent hydrolases"/>
    <property type="match status" value="1"/>
</dbReference>
<dbReference type="FunFam" id="3.20.20.140:FF:000005">
    <property type="entry name" value="TatD family hydrolase"/>
    <property type="match status" value="1"/>
</dbReference>
<comment type="caution">
    <text evidence="5">The sequence shown here is derived from an EMBL/GenBank/DDBJ whole genome shotgun (WGS) entry which is preliminary data.</text>
</comment>
<evidence type="ECO:0000256" key="2">
    <source>
        <dbReference type="ARBA" id="ARBA00022723"/>
    </source>
</evidence>
<dbReference type="PROSITE" id="PS01090">
    <property type="entry name" value="TATD_2"/>
    <property type="match status" value="1"/>
</dbReference>
<evidence type="ECO:0000256" key="1">
    <source>
        <dbReference type="ARBA" id="ARBA00009275"/>
    </source>
</evidence>
<dbReference type="InterPro" id="IPR032466">
    <property type="entry name" value="Metal_Hydrolase"/>
</dbReference>
<feature type="binding site" evidence="4">
    <location>
        <position position="10"/>
    </location>
    <ligand>
        <name>a divalent metal cation</name>
        <dbReference type="ChEBI" id="CHEBI:60240"/>
        <label>1</label>
    </ligand>
</feature>
<dbReference type="PIRSF" id="PIRSF005902">
    <property type="entry name" value="DNase_TatD"/>
    <property type="match status" value="1"/>
</dbReference>
<feature type="binding site" evidence="4">
    <location>
        <position position="209"/>
    </location>
    <ligand>
        <name>a divalent metal cation</name>
        <dbReference type="ChEBI" id="CHEBI:60240"/>
        <label>1</label>
    </ligand>
</feature>
<sequence length="263" mass="28590">MTGLIDTHTHLYLPEFADDVNGDGTPDAVGRAVGAGVTHMIFPNVDLTTIQPMKRLAAAHPAHVSMAMGLHPTEVGDDWQEALHKIHDELLSGIYTAVGEVGIDLYWDASRRTQQMKAFDAQLSLAEERGLPVIIHCRNALDETLEVLQSHPAVSAVMHSFGGTADDAERILQTGSYYFGINGILTFKKSTLPDAVKAIPTERMLLETDAPYLAPVPMRGRRNESAYLTHTASCLAEILGIDMQEVADLTSDNARRLFGIAAC</sequence>
<evidence type="ECO:0000256" key="3">
    <source>
        <dbReference type="ARBA" id="ARBA00022801"/>
    </source>
</evidence>
<dbReference type="GO" id="GO:0004536">
    <property type="term" value="F:DNA nuclease activity"/>
    <property type="evidence" value="ECO:0007669"/>
    <property type="project" value="InterPro"/>
</dbReference>
<evidence type="ECO:0000256" key="4">
    <source>
        <dbReference type="PIRSR" id="PIRSR005902-1"/>
    </source>
</evidence>
<dbReference type="Proteomes" id="UP000244925">
    <property type="component" value="Unassembled WGS sequence"/>
</dbReference>
<proteinExistence type="inferred from homology"/>
<evidence type="ECO:0000313" key="5">
    <source>
        <dbReference type="EMBL" id="PWB07776.1"/>
    </source>
</evidence>
<dbReference type="Pfam" id="PF01026">
    <property type="entry name" value="TatD_DNase"/>
    <property type="match status" value="1"/>
</dbReference>
<comment type="similarity">
    <text evidence="1">Belongs to the metallo-dependent hydrolases superfamily. TatD-type hydrolase family.</text>
</comment>
<dbReference type="GO" id="GO:0016788">
    <property type="term" value="F:hydrolase activity, acting on ester bonds"/>
    <property type="evidence" value="ECO:0007669"/>
    <property type="project" value="InterPro"/>
</dbReference>
<dbReference type="AlphaFoldDB" id="A0A2V1IXH0"/>
<dbReference type="InterPro" id="IPR018228">
    <property type="entry name" value="DNase_TatD-rel_CS"/>
</dbReference>
<keyword evidence="2 4" id="KW-0479">Metal-binding</keyword>
<dbReference type="InterPro" id="IPR001130">
    <property type="entry name" value="TatD-like"/>
</dbReference>
<dbReference type="GO" id="GO:0005829">
    <property type="term" value="C:cytosol"/>
    <property type="evidence" value="ECO:0007669"/>
    <property type="project" value="TreeGrafter"/>
</dbReference>
<accession>A0A2V1IXH0</accession>
<gene>
    <name evidence="5" type="ORF">C5O25_06480</name>
</gene>
<keyword evidence="3" id="KW-0378">Hydrolase</keyword>
<feature type="binding site" evidence="4">
    <location>
        <position position="8"/>
    </location>
    <ligand>
        <name>a divalent metal cation</name>
        <dbReference type="ChEBI" id="CHEBI:60240"/>
        <label>1</label>
    </ligand>
</feature>
<organism evidence="5 6">
    <name type="scientific">Paramuribaculum intestinale</name>
    <dbReference type="NCBI Taxonomy" id="2094151"/>
    <lineage>
        <taxon>Bacteria</taxon>
        <taxon>Pseudomonadati</taxon>
        <taxon>Bacteroidota</taxon>
        <taxon>Bacteroidia</taxon>
        <taxon>Bacteroidales</taxon>
        <taxon>Muribaculaceae</taxon>
        <taxon>Paramuribaculum</taxon>
    </lineage>
</organism>
<dbReference type="PANTHER" id="PTHR46124:SF4">
    <property type="entry name" value="HYDROLASE TATD"/>
    <property type="match status" value="1"/>
</dbReference>
<dbReference type="NCBIfam" id="TIGR00010">
    <property type="entry name" value="YchF/TatD family DNA exonuclease"/>
    <property type="match status" value="1"/>
</dbReference>
<dbReference type="CDD" id="cd01310">
    <property type="entry name" value="TatD_DNAse"/>
    <property type="match status" value="1"/>
</dbReference>
<evidence type="ECO:0000313" key="6">
    <source>
        <dbReference type="Proteomes" id="UP000244925"/>
    </source>
</evidence>
<protein>
    <submittedName>
        <fullName evidence="5">TatD family deoxyribonuclease</fullName>
    </submittedName>
</protein>
<feature type="binding site" evidence="4">
    <location>
        <position position="100"/>
    </location>
    <ligand>
        <name>a divalent metal cation</name>
        <dbReference type="ChEBI" id="CHEBI:60240"/>
        <label>1</label>
    </ligand>
</feature>
<dbReference type="RefSeq" id="WP_107035922.1">
    <property type="nucleotide sequence ID" value="NZ_CAOONL010000025.1"/>
</dbReference>
<feature type="binding site" evidence="4">
    <location>
        <position position="136"/>
    </location>
    <ligand>
        <name>a divalent metal cation</name>
        <dbReference type="ChEBI" id="CHEBI:60240"/>
        <label>2</label>
    </ligand>
</feature>
<dbReference type="PANTHER" id="PTHR46124">
    <property type="entry name" value="D-AMINOACYL-TRNA DEACYLASE"/>
    <property type="match status" value="1"/>
</dbReference>
<name>A0A2V1IXH0_9BACT</name>
<dbReference type="InterPro" id="IPR015991">
    <property type="entry name" value="TatD/YcfH-like"/>
</dbReference>